<keyword evidence="6 14" id="KW-0812">Transmembrane</keyword>
<dbReference type="Pfam" id="PF00593">
    <property type="entry name" value="TonB_dep_Rec_b-barrel"/>
    <property type="match status" value="1"/>
</dbReference>
<keyword evidence="10 15" id="KW-0798">TonB box</keyword>
<dbReference type="SUPFAM" id="SSF56935">
    <property type="entry name" value="Porins"/>
    <property type="match status" value="1"/>
</dbReference>
<evidence type="ECO:0000256" key="2">
    <source>
        <dbReference type="ARBA" id="ARBA00009810"/>
    </source>
</evidence>
<feature type="signal peptide" evidence="17">
    <location>
        <begin position="1"/>
        <end position="32"/>
    </location>
</feature>
<evidence type="ECO:0000256" key="3">
    <source>
        <dbReference type="ARBA" id="ARBA00022448"/>
    </source>
</evidence>
<keyword evidence="13 14" id="KW-0998">Cell outer membrane</keyword>
<keyword evidence="3 14" id="KW-0813">Transport</keyword>
<dbReference type="Gene3D" id="2.170.130.10">
    <property type="entry name" value="TonB-dependent receptor, plug domain"/>
    <property type="match status" value="1"/>
</dbReference>
<dbReference type="InterPro" id="IPR012910">
    <property type="entry name" value="Plug_dom"/>
</dbReference>
<sequence>MTLFSMRAPQARPRLLASAIASAFLMAGPVSAQSPTGDSSLPEIQVTGSSDQTATGPVSGYVAKKTLAGSKTETPLLETPQSVSIVTRDEMDARGVQNLVQALAYTPGVGAPYPDPNGDWAYIRGYFSSQYLDGLRVVYSGGGGAVTMRTETWGLERVEVLRGPASVLYGQNAPGGISNAVSKRPTAEPIRAIELQTGSFHRKQAAFDLGGAIDEDGKLSFRVNGLIRDAGTGVDGIKNNRRYIAPALTWKISSDTSFTLLAHYLNEELSPRNFIPSVGTLLPNPLGQIARNRNLGEPDYNIYTREQHAVGYAFEHRFNDALTLRQNFRFADINAYSRAISPTGFANLQADNRTVLRSASQAWRQSQTTNVDTHLEARFGTGPLKHTMLTGFDYSQYDEDTRSQSASARSIDIYNPVYGSGPTSAWVNQTPTLQKQERPGVYVQDQIALDQWRFTLAGRYEQARTSTRNQQSGATTASLDDTAFTKRLAALYLFDNGLAPYLSYSESFEPVSGTDFFGNAFRPTRGILYEAGLRYQPASYNAMLSGALYRQKQKNITMTDADPAHVCAGNTLCSVQAGELTTQGVELEAKTTLKSGVNLTASYTYTDAEYTNSDPATKGKKATSVAPHAASLWADYTLQNGPLAGLGMGAGARYTGMMWADSANTQKIPSYVLIDAMLRYDLAKISPSLKGMRFAFNVQNLLNKVYFPGICSKTYCQYGEGRTMTATLGYQF</sequence>
<evidence type="ECO:0000256" key="5">
    <source>
        <dbReference type="ARBA" id="ARBA00022496"/>
    </source>
</evidence>
<dbReference type="NCBIfam" id="TIGR01783">
    <property type="entry name" value="TonB-siderophor"/>
    <property type="match status" value="1"/>
</dbReference>
<evidence type="ECO:0000256" key="16">
    <source>
        <dbReference type="SAM" id="MobiDB-lite"/>
    </source>
</evidence>
<evidence type="ECO:0000256" key="1">
    <source>
        <dbReference type="ARBA" id="ARBA00004571"/>
    </source>
</evidence>
<evidence type="ECO:0000256" key="17">
    <source>
        <dbReference type="SAM" id="SignalP"/>
    </source>
</evidence>
<proteinExistence type="inferred from homology"/>
<keyword evidence="8" id="KW-0408">Iron</keyword>
<protein>
    <submittedName>
        <fullName evidence="20">TonB-dependent siderophore receptor</fullName>
    </submittedName>
</protein>
<evidence type="ECO:0000259" key="18">
    <source>
        <dbReference type="Pfam" id="PF00593"/>
    </source>
</evidence>
<organism evidence="20 21">
    <name type="scientific">Herbaspirillum lusitanum</name>
    <dbReference type="NCBI Taxonomy" id="213312"/>
    <lineage>
        <taxon>Bacteria</taxon>
        <taxon>Pseudomonadati</taxon>
        <taxon>Pseudomonadota</taxon>
        <taxon>Betaproteobacteria</taxon>
        <taxon>Burkholderiales</taxon>
        <taxon>Oxalobacteraceae</taxon>
        <taxon>Herbaspirillum</taxon>
    </lineage>
</organism>
<dbReference type="Gene3D" id="2.40.170.20">
    <property type="entry name" value="TonB-dependent receptor, beta-barrel domain"/>
    <property type="match status" value="1"/>
</dbReference>
<dbReference type="PANTHER" id="PTHR32552">
    <property type="entry name" value="FERRICHROME IRON RECEPTOR-RELATED"/>
    <property type="match status" value="1"/>
</dbReference>
<evidence type="ECO:0000259" key="19">
    <source>
        <dbReference type="Pfam" id="PF07715"/>
    </source>
</evidence>
<feature type="domain" description="TonB-dependent receptor-like beta-barrel" evidence="18">
    <location>
        <begin position="275"/>
        <end position="701"/>
    </location>
</feature>
<keyword evidence="21" id="KW-1185">Reference proteome</keyword>
<evidence type="ECO:0000256" key="15">
    <source>
        <dbReference type="RuleBase" id="RU003357"/>
    </source>
</evidence>
<reference evidence="20 21" key="1">
    <citation type="journal article" date="2024" name="Chem. Sci.">
        <title>Discovery of megapolipeptins by genome mining of a Burkholderiales bacteria collection.</title>
        <authorList>
            <person name="Paulo B.S."/>
            <person name="Recchia M.J.J."/>
            <person name="Lee S."/>
            <person name="Fergusson C.H."/>
            <person name="Romanowski S.B."/>
            <person name="Hernandez A."/>
            <person name="Krull N."/>
            <person name="Liu D.Y."/>
            <person name="Cavanagh H."/>
            <person name="Bos A."/>
            <person name="Gray C.A."/>
            <person name="Murphy B.T."/>
            <person name="Linington R.G."/>
            <person name="Eustaquio A.S."/>
        </authorList>
    </citation>
    <scope>NUCLEOTIDE SEQUENCE [LARGE SCALE GENOMIC DNA]</scope>
    <source>
        <strain evidence="20 21">RL21-008-BIB-A</strain>
    </source>
</reference>
<dbReference type="Proteomes" id="UP001629246">
    <property type="component" value="Unassembled WGS sequence"/>
</dbReference>
<feature type="domain" description="TonB-dependent receptor plug" evidence="19">
    <location>
        <begin position="76"/>
        <end position="177"/>
    </location>
</feature>
<dbReference type="RefSeq" id="WP_408159914.1">
    <property type="nucleotide sequence ID" value="NZ_JAQQFM010000009.1"/>
</dbReference>
<dbReference type="CDD" id="cd01347">
    <property type="entry name" value="ligand_gated_channel"/>
    <property type="match status" value="1"/>
</dbReference>
<feature type="chain" id="PRO_5045420833" evidence="17">
    <location>
        <begin position="33"/>
        <end position="732"/>
    </location>
</feature>
<name>A0ABW9AF98_9BURK</name>
<comment type="caution">
    <text evidence="20">The sequence shown here is derived from an EMBL/GenBank/DDBJ whole genome shotgun (WGS) entry which is preliminary data.</text>
</comment>
<keyword evidence="11 14" id="KW-0472">Membrane</keyword>
<evidence type="ECO:0000256" key="4">
    <source>
        <dbReference type="ARBA" id="ARBA00022452"/>
    </source>
</evidence>
<comment type="similarity">
    <text evidence="2 14 15">Belongs to the TonB-dependent receptor family.</text>
</comment>
<evidence type="ECO:0000313" key="20">
    <source>
        <dbReference type="EMBL" id="MFL9926697.1"/>
    </source>
</evidence>
<evidence type="ECO:0000256" key="11">
    <source>
        <dbReference type="ARBA" id="ARBA00023136"/>
    </source>
</evidence>
<evidence type="ECO:0000256" key="6">
    <source>
        <dbReference type="ARBA" id="ARBA00022692"/>
    </source>
</evidence>
<keyword evidence="4 14" id="KW-1134">Transmembrane beta strand</keyword>
<dbReference type="InterPro" id="IPR000531">
    <property type="entry name" value="Beta-barrel_TonB"/>
</dbReference>
<dbReference type="InterPro" id="IPR039426">
    <property type="entry name" value="TonB-dep_rcpt-like"/>
</dbReference>
<evidence type="ECO:0000256" key="9">
    <source>
        <dbReference type="ARBA" id="ARBA00023065"/>
    </source>
</evidence>
<evidence type="ECO:0000256" key="12">
    <source>
        <dbReference type="ARBA" id="ARBA00023170"/>
    </source>
</evidence>
<dbReference type="Pfam" id="PF07715">
    <property type="entry name" value="Plug"/>
    <property type="match status" value="1"/>
</dbReference>
<accession>A0ABW9AF98</accession>
<keyword evidence="5" id="KW-0410">Iron transport</keyword>
<comment type="subcellular location">
    <subcellularLocation>
        <location evidence="1 14">Cell outer membrane</location>
        <topology evidence="1 14">Multi-pass membrane protein</topology>
    </subcellularLocation>
</comment>
<dbReference type="InterPro" id="IPR036942">
    <property type="entry name" value="Beta-barrel_TonB_sf"/>
</dbReference>
<dbReference type="PROSITE" id="PS52016">
    <property type="entry name" value="TONB_DEPENDENT_REC_3"/>
    <property type="match status" value="1"/>
</dbReference>
<gene>
    <name evidence="20" type="ORF">PQR62_20655</name>
</gene>
<keyword evidence="7 17" id="KW-0732">Signal</keyword>
<keyword evidence="9" id="KW-0406">Ion transport</keyword>
<evidence type="ECO:0000256" key="7">
    <source>
        <dbReference type="ARBA" id="ARBA00022729"/>
    </source>
</evidence>
<dbReference type="InterPro" id="IPR010105">
    <property type="entry name" value="TonB_sidphr_rcpt"/>
</dbReference>
<evidence type="ECO:0000256" key="14">
    <source>
        <dbReference type="PROSITE-ProRule" id="PRU01360"/>
    </source>
</evidence>
<dbReference type="EMBL" id="JAQQFM010000009">
    <property type="protein sequence ID" value="MFL9926697.1"/>
    <property type="molecule type" value="Genomic_DNA"/>
</dbReference>
<feature type="region of interest" description="Disordered" evidence="16">
    <location>
        <begin position="31"/>
        <end position="57"/>
    </location>
</feature>
<evidence type="ECO:0000256" key="13">
    <source>
        <dbReference type="ARBA" id="ARBA00023237"/>
    </source>
</evidence>
<keyword evidence="12 20" id="KW-0675">Receptor</keyword>
<dbReference type="InterPro" id="IPR037066">
    <property type="entry name" value="Plug_dom_sf"/>
</dbReference>
<evidence type="ECO:0000313" key="21">
    <source>
        <dbReference type="Proteomes" id="UP001629246"/>
    </source>
</evidence>
<evidence type="ECO:0000256" key="10">
    <source>
        <dbReference type="ARBA" id="ARBA00023077"/>
    </source>
</evidence>
<dbReference type="PANTHER" id="PTHR32552:SF68">
    <property type="entry name" value="FERRICHROME OUTER MEMBRANE TRANSPORTER_PHAGE RECEPTOR"/>
    <property type="match status" value="1"/>
</dbReference>
<evidence type="ECO:0000256" key="8">
    <source>
        <dbReference type="ARBA" id="ARBA00023004"/>
    </source>
</evidence>
<feature type="compositionally biased region" description="Polar residues" evidence="16">
    <location>
        <begin position="46"/>
        <end position="56"/>
    </location>
</feature>